<dbReference type="NCBIfam" id="TIGR01579">
    <property type="entry name" value="MiaB-like-C"/>
    <property type="match status" value="1"/>
</dbReference>
<proteinExistence type="predicted"/>
<dbReference type="GO" id="GO:0051539">
    <property type="term" value="F:4 iron, 4 sulfur cluster binding"/>
    <property type="evidence" value="ECO:0007669"/>
    <property type="project" value="UniProtKB-KW"/>
</dbReference>
<keyword evidence="2" id="KW-0004">4Fe-4S</keyword>
<comment type="cofactor">
    <cofactor evidence="1">
        <name>[4Fe-4S] cluster</name>
        <dbReference type="ChEBI" id="CHEBI:49883"/>
    </cofactor>
</comment>
<dbReference type="GO" id="GO:0046872">
    <property type="term" value="F:metal ion binding"/>
    <property type="evidence" value="ECO:0007669"/>
    <property type="project" value="UniProtKB-KW"/>
</dbReference>
<dbReference type="NCBIfam" id="TIGR00089">
    <property type="entry name" value="MiaB/RimO family radical SAM methylthiotransferase"/>
    <property type="match status" value="1"/>
</dbReference>
<dbReference type="InterPro" id="IPR020612">
    <property type="entry name" value="Methylthiotransferase_CS"/>
</dbReference>
<evidence type="ECO:0000313" key="12">
    <source>
        <dbReference type="EMBL" id="EMO40252.1"/>
    </source>
</evidence>
<dbReference type="PROSITE" id="PS51449">
    <property type="entry name" value="MTTASE_N"/>
    <property type="match status" value="1"/>
</dbReference>
<evidence type="ECO:0000256" key="8">
    <source>
        <dbReference type="ARBA" id="ARBA00023004"/>
    </source>
</evidence>
<dbReference type="InterPro" id="IPR007197">
    <property type="entry name" value="rSAM"/>
</dbReference>
<reference evidence="12 13" key="1">
    <citation type="submission" date="2013-01" db="EMBL/GenBank/DDBJ databases">
        <authorList>
            <person name="Harkins D.M."/>
            <person name="Durkin A.S."/>
            <person name="Brinkac L.M."/>
            <person name="Haft D.H."/>
            <person name="Selengut J.D."/>
            <person name="Sanka R."/>
            <person name="DePew J."/>
            <person name="Purushe J."/>
            <person name="Matthias M.A."/>
            <person name="Vinetz J.M."/>
            <person name="Sutton G.G."/>
            <person name="Nierman W.C."/>
            <person name="Fouts D.E."/>
        </authorList>
    </citation>
    <scope>NUCLEOTIDE SEQUENCE [LARGE SCALE GENOMIC DNA]</scope>
    <source>
        <strain evidence="12 13">ZUN142</strain>
    </source>
</reference>
<dbReference type="GO" id="GO:0035598">
    <property type="term" value="F:tRNA (N(6)-L-threonylcarbamoyladenosine(37)-C(2))-methylthiotransferase activity"/>
    <property type="evidence" value="ECO:0007669"/>
    <property type="project" value="TreeGrafter"/>
</dbReference>
<dbReference type="Pfam" id="PF04055">
    <property type="entry name" value="Radical_SAM"/>
    <property type="match status" value="1"/>
</dbReference>
<dbReference type="InterPro" id="IPR006638">
    <property type="entry name" value="Elp3/MiaA/NifB-like_rSAM"/>
</dbReference>
<dbReference type="SMART" id="SM00729">
    <property type="entry name" value="Elp3"/>
    <property type="match status" value="1"/>
</dbReference>
<dbReference type="SFLD" id="SFLDG01082">
    <property type="entry name" value="B12-binding_domain_containing"/>
    <property type="match status" value="1"/>
</dbReference>
<dbReference type="InterPro" id="IPR058240">
    <property type="entry name" value="rSAM_sf"/>
</dbReference>
<dbReference type="EMBL" id="AHOP02000036">
    <property type="protein sequence ID" value="EMO40252.1"/>
    <property type="molecule type" value="Genomic_DNA"/>
</dbReference>
<dbReference type="SUPFAM" id="SSF102114">
    <property type="entry name" value="Radical SAM enzymes"/>
    <property type="match status" value="1"/>
</dbReference>
<comment type="caution">
    <text evidence="12">The sequence shown here is derived from an EMBL/GenBank/DDBJ whole genome shotgun (WGS) entry which is preliminary data.</text>
</comment>
<dbReference type="PROSITE" id="PS51918">
    <property type="entry name" value="RADICAL_SAM"/>
    <property type="match status" value="1"/>
</dbReference>
<name>M6U5D6_9LEPT</name>
<keyword evidence="4" id="KW-0808">Transferase</keyword>
<organism evidence="12 13">
    <name type="scientific">Leptospira noguchii serovar Autumnalis str. ZUN142</name>
    <dbReference type="NCBI Taxonomy" id="1085540"/>
    <lineage>
        <taxon>Bacteria</taxon>
        <taxon>Pseudomonadati</taxon>
        <taxon>Spirochaetota</taxon>
        <taxon>Spirochaetia</taxon>
        <taxon>Leptospirales</taxon>
        <taxon>Leptospiraceae</taxon>
        <taxon>Leptospira</taxon>
    </lineage>
</organism>
<evidence type="ECO:0000259" key="10">
    <source>
        <dbReference type="PROSITE" id="PS51449"/>
    </source>
</evidence>
<evidence type="ECO:0000256" key="2">
    <source>
        <dbReference type="ARBA" id="ARBA00022485"/>
    </source>
</evidence>
<dbReference type="InterPro" id="IPR006467">
    <property type="entry name" value="MiaB-like_bact"/>
</dbReference>
<evidence type="ECO:0000256" key="1">
    <source>
        <dbReference type="ARBA" id="ARBA00001966"/>
    </source>
</evidence>
<keyword evidence="7" id="KW-0479">Metal-binding</keyword>
<dbReference type="InterPro" id="IPR023404">
    <property type="entry name" value="rSAM_horseshoe"/>
</dbReference>
<evidence type="ECO:0000313" key="13">
    <source>
        <dbReference type="Proteomes" id="UP000012153"/>
    </source>
</evidence>
<dbReference type="AlphaFoldDB" id="M6U5D6"/>
<dbReference type="PROSITE" id="PS01278">
    <property type="entry name" value="MTTASE_RADICAL"/>
    <property type="match status" value="1"/>
</dbReference>
<dbReference type="SFLD" id="SFLDS00029">
    <property type="entry name" value="Radical_SAM"/>
    <property type="match status" value="1"/>
</dbReference>
<evidence type="ECO:0000256" key="7">
    <source>
        <dbReference type="ARBA" id="ARBA00022723"/>
    </source>
</evidence>
<dbReference type="InterPro" id="IPR038135">
    <property type="entry name" value="Methylthiotransferase_N_sf"/>
</dbReference>
<sequence length="437" mass="49485">MRSPIAEQTVLFNTLGCRLNFFESDGLFASLSKHGYRSAKSEEHPEVVIINTCTVTNKADSKNRNTIRNAIKKFPGSQIWVTGCYAETDRESIEAIPGVAGVVGNTEKSKLPAMILEKKGLIDSEELIRVSYDRFSYSDVLPNGHTRAYLKIQDGCNRKCSYCKIPQARGLGVSRNYQDVLDQVRFLQDNGVGEIVLTGVNLGWYRDFENKKAFNKILGEILSILEYSRIRISSIEPPDVGKELADLMTHPRFTPFLHIPLQSGSAEILKRMKRTYTPETFRKRVEIAKEKIPNLFLGTDVIVGFPGETKEMFLDSVTMIQDLGFAKIHAFPFSVRRNTLAETFSDSVSKEIKKERVQTLNTLSKKLHKNYSLSMIGQVREAILEQGGVAVTDNYLKVKLEEAELRNLKVGQFLNVELLEYESEPDKEGMFFGRVFR</sequence>
<gene>
    <name evidence="12" type="ORF">LEP1GSC186_3875</name>
</gene>
<feature type="domain" description="MTTase N-terminal" evidence="10">
    <location>
        <begin position="8"/>
        <end position="120"/>
    </location>
</feature>
<keyword evidence="8" id="KW-0408">Iron</keyword>
<dbReference type="SFLD" id="SFLDG01061">
    <property type="entry name" value="methylthiotransferase"/>
    <property type="match status" value="1"/>
</dbReference>
<evidence type="ECO:0000259" key="11">
    <source>
        <dbReference type="PROSITE" id="PS51918"/>
    </source>
</evidence>
<protein>
    <submittedName>
        <fullName evidence="12">MiaB-like protein</fullName>
    </submittedName>
</protein>
<dbReference type="CDD" id="cd01335">
    <property type="entry name" value="Radical_SAM"/>
    <property type="match status" value="1"/>
</dbReference>
<dbReference type="InterPro" id="IPR005839">
    <property type="entry name" value="Methylthiotransferase"/>
</dbReference>
<dbReference type="Gene3D" id="3.40.50.12160">
    <property type="entry name" value="Methylthiotransferase, N-terminal domain"/>
    <property type="match status" value="1"/>
</dbReference>
<keyword evidence="9" id="KW-0411">Iron-sulfur</keyword>
<evidence type="ECO:0000256" key="4">
    <source>
        <dbReference type="ARBA" id="ARBA00022679"/>
    </source>
</evidence>
<dbReference type="Gene3D" id="3.80.30.20">
    <property type="entry name" value="tm_1862 like domain"/>
    <property type="match status" value="1"/>
</dbReference>
<dbReference type="Pfam" id="PF00919">
    <property type="entry name" value="UPF0004"/>
    <property type="match status" value="1"/>
</dbReference>
<accession>M6U5D6</accession>
<keyword evidence="6" id="KW-0819">tRNA processing</keyword>
<dbReference type="FunFam" id="3.40.50.12160:FF:000004">
    <property type="entry name" value="Threonylcarbamoyladenosine tRNA methylthiotransferase MtaB"/>
    <property type="match status" value="1"/>
</dbReference>
<dbReference type="PANTHER" id="PTHR11918">
    <property type="entry name" value="RADICAL SAM PROTEINS"/>
    <property type="match status" value="1"/>
</dbReference>
<dbReference type="RefSeq" id="WP_004439409.1">
    <property type="nucleotide sequence ID" value="NZ_AHOP02000036.1"/>
</dbReference>
<evidence type="ECO:0000256" key="6">
    <source>
        <dbReference type="ARBA" id="ARBA00022694"/>
    </source>
</evidence>
<evidence type="ECO:0000256" key="3">
    <source>
        <dbReference type="ARBA" id="ARBA00022490"/>
    </source>
</evidence>
<dbReference type="PANTHER" id="PTHR11918:SF45">
    <property type="entry name" value="THREONYLCARBAMOYLADENOSINE TRNA METHYLTHIOTRANSFERASE"/>
    <property type="match status" value="1"/>
</dbReference>
<feature type="domain" description="Radical SAM core" evidence="11">
    <location>
        <begin position="142"/>
        <end position="370"/>
    </location>
</feature>
<keyword evidence="5" id="KW-0949">S-adenosyl-L-methionine</keyword>
<dbReference type="InterPro" id="IPR013848">
    <property type="entry name" value="Methylthiotransferase_N"/>
</dbReference>
<evidence type="ECO:0000256" key="9">
    <source>
        <dbReference type="ARBA" id="ARBA00023014"/>
    </source>
</evidence>
<dbReference type="Proteomes" id="UP000012153">
    <property type="component" value="Unassembled WGS sequence"/>
</dbReference>
<evidence type="ECO:0000256" key="5">
    <source>
        <dbReference type="ARBA" id="ARBA00022691"/>
    </source>
</evidence>
<keyword evidence="3" id="KW-0963">Cytoplasm</keyword>